<dbReference type="AlphaFoldDB" id="A0A183E5N6"/>
<keyword evidence="5" id="KW-1185">Reference proteome</keyword>
<evidence type="ECO:0000313" key="4">
    <source>
        <dbReference type="EMBL" id="VDN27579.1"/>
    </source>
</evidence>
<name>A0A183E5N6_9BILA</name>
<dbReference type="InterPro" id="IPR004088">
    <property type="entry name" value="KH_dom_type_1"/>
</dbReference>
<dbReference type="SUPFAM" id="SSF54791">
    <property type="entry name" value="Eukaryotic type KH-domain (KH-domain type I)"/>
    <property type="match status" value="1"/>
</dbReference>
<sequence>MTASQDSGRATGGLASSLSPADDVPPSASVEEMQPVYEFEIPNTLVGLIIGIKGKTIKELSCRNDVKMVIRPHHTPSKIPTHQICTVRGPRENINRCLRMMRHRFPTNRFPELNLRPVLPSPFPEPSPTTYPTKPVQVLFTYFLHQKAKNHTIDI</sequence>
<accession>A0A183E5N6</accession>
<reference evidence="4 5" key="2">
    <citation type="submission" date="2018-11" db="EMBL/GenBank/DDBJ databases">
        <authorList>
            <consortium name="Pathogen Informatics"/>
        </authorList>
    </citation>
    <scope>NUCLEOTIDE SEQUENCE [LARGE SCALE GENOMIC DNA]</scope>
</reference>
<keyword evidence="1" id="KW-0694">RNA-binding</keyword>
<dbReference type="InterPro" id="IPR004087">
    <property type="entry name" value="KH_dom"/>
</dbReference>
<feature type="compositionally biased region" description="Polar residues" evidence="2">
    <location>
        <begin position="1"/>
        <end position="19"/>
    </location>
</feature>
<dbReference type="GO" id="GO:0003723">
    <property type="term" value="F:RNA binding"/>
    <property type="evidence" value="ECO:0007669"/>
    <property type="project" value="UniProtKB-UniRule"/>
</dbReference>
<dbReference type="EMBL" id="UYRT01083529">
    <property type="protein sequence ID" value="VDN27579.1"/>
    <property type="molecule type" value="Genomic_DNA"/>
</dbReference>
<evidence type="ECO:0000256" key="1">
    <source>
        <dbReference type="PROSITE-ProRule" id="PRU00117"/>
    </source>
</evidence>
<feature type="domain" description="K Homology" evidence="3">
    <location>
        <begin position="33"/>
        <end position="106"/>
    </location>
</feature>
<dbReference type="OrthoDB" id="10069557at2759"/>
<dbReference type="PROSITE" id="PS50084">
    <property type="entry name" value="KH_TYPE_1"/>
    <property type="match status" value="1"/>
</dbReference>
<dbReference type="InterPro" id="IPR047368">
    <property type="entry name" value="KH-I_AKAP1"/>
</dbReference>
<dbReference type="WBParaSite" id="GPUH_0001629901-mRNA-1">
    <property type="protein sequence ID" value="GPUH_0001629901-mRNA-1"/>
    <property type="gene ID" value="GPUH_0001629901"/>
</dbReference>
<dbReference type="Gene3D" id="3.30.1370.10">
    <property type="entry name" value="K Homology domain, type 1"/>
    <property type="match status" value="1"/>
</dbReference>
<gene>
    <name evidence="4" type="ORF">GPUH_LOCUS16277</name>
</gene>
<dbReference type="InterPro" id="IPR036612">
    <property type="entry name" value="KH_dom_type_1_sf"/>
</dbReference>
<evidence type="ECO:0000313" key="6">
    <source>
        <dbReference type="WBParaSite" id="GPUH_0001629901-mRNA-1"/>
    </source>
</evidence>
<proteinExistence type="predicted"/>
<dbReference type="Pfam" id="PF00013">
    <property type="entry name" value="KH_1"/>
    <property type="match status" value="1"/>
</dbReference>
<protein>
    <submittedName>
        <fullName evidence="6">KH domain-containing protein</fullName>
    </submittedName>
</protein>
<evidence type="ECO:0000313" key="5">
    <source>
        <dbReference type="Proteomes" id="UP000271098"/>
    </source>
</evidence>
<dbReference type="CDD" id="cd22395">
    <property type="entry name" value="KH-I_AKAP1"/>
    <property type="match status" value="1"/>
</dbReference>
<dbReference type="SMART" id="SM00322">
    <property type="entry name" value="KH"/>
    <property type="match status" value="1"/>
</dbReference>
<dbReference type="Proteomes" id="UP000271098">
    <property type="component" value="Unassembled WGS sequence"/>
</dbReference>
<feature type="region of interest" description="Disordered" evidence="2">
    <location>
        <begin position="1"/>
        <end position="29"/>
    </location>
</feature>
<reference evidence="6" key="1">
    <citation type="submission" date="2016-06" db="UniProtKB">
        <authorList>
            <consortium name="WormBaseParasite"/>
        </authorList>
    </citation>
    <scope>IDENTIFICATION</scope>
</reference>
<evidence type="ECO:0000259" key="3">
    <source>
        <dbReference type="SMART" id="SM00322"/>
    </source>
</evidence>
<organism evidence="6">
    <name type="scientific">Gongylonema pulchrum</name>
    <dbReference type="NCBI Taxonomy" id="637853"/>
    <lineage>
        <taxon>Eukaryota</taxon>
        <taxon>Metazoa</taxon>
        <taxon>Ecdysozoa</taxon>
        <taxon>Nematoda</taxon>
        <taxon>Chromadorea</taxon>
        <taxon>Rhabditida</taxon>
        <taxon>Spirurina</taxon>
        <taxon>Spiruromorpha</taxon>
        <taxon>Spiruroidea</taxon>
        <taxon>Gongylonematidae</taxon>
        <taxon>Gongylonema</taxon>
    </lineage>
</organism>
<evidence type="ECO:0000256" key="2">
    <source>
        <dbReference type="SAM" id="MobiDB-lite"/>
    </source>
</evidence>